<evidence type="ECO:0000313" key="3">
    <source>
        <dbReference type="Proteomes" id="UP001301350"/>
    </source>
</evidence>
<dbReference type="EMBL" id="JANCYW010000001">
    <property type="protein sequence ID" value="KAK4534093.1"/>
    <property type="molecule type" value="Genomic_DNA"/>
</dbReference>
<name>A0AAV9IQ42_CYACA</name>
<evidence type="ECO:0000313" key="2">
    <source>
        <dbReference type="EMBL" id="KAK4534093.1"/>
    </source>
</evidence>
<comment type="caution">
    <text evidence="2">The sequence shown here is derived from an EMBL/GenBank/DDBJ whole genome shotgun (WGS) entry which is preliminary data.</text>
</comment>
<keyword evidence="1" id="KW-1133">Transmembrane helix</keyword>
<organism evidence="2 3">
    <name type="scientific">Cyanidium caldarium</name>
    <name type="common">Red alga</name>
    <dbReference type="NCBI Taxonomy" id="2771"/>
    <lineage>
        <taxon>Eukaryota</taxon>
        <taxon>Rhodophyta</taxon>
        <taxon>Bangiophyceae</taxon>
        <taxon>Cyanidiales</taxon>
        <taxon>Cyanidiaceae</taxon>
        <taxon>Cyanidium</taxon>
    </lineage>
</organism>
<keyword evidence="1" id="KW-0472">Membrane</keyword>
<feature type="transmembrane region" description="Helical" evidence="1">
    <location>
        <begin position="16"/>
        <end position="35"/>
    </location>
</feature>
<dbReference type="Proteomes" id="UP001301350">
    <property type="component" value="Unassembled WGS sequence"/>
</dbReference>
<protein>
    <submittedName>
        <fullName evidence="2">Uncharacterized protein</fullName>
    </submittedName>
</protein>
<dbReference type="AlphaFoldDB" id="A0AAV9IQ42"/>
<gene>
    <name evidence="2" type="ORF">CDCA_CDCA01G0118</name>
</gene>
<proteinExistence type="predicted"/>
<reference evidence="2 3" key="1">
    <citation type="submission" date="2022-07" db="EMBL/GenBank/DDBJ databases">
        <title>Genome-wide signatures of adaptation to extreme environments.</title>
        <authorList>
            <person name="Cho C.H."/>
            <person name="Yoon H.S."/>
        </authorList>
    </citation>
    <scope>NUCLEOTIDE SEQUENCE [LARGE SCALE GENOMIC DNA]</scope>
    <source>
        <strain evidence="2 3">DBV 063 E5</strain>
    </source>
</reference>
<evidence type="ECO:0000256" key="1">
    <source>
        <dbReference type="SAM" id="Phobius"/>
    </source>
</evidence>
<keyword evidence="3" id="KW-1185">Reference proteome</keyword>
<accession>A0AAV9IQ42</accession>
<keyword evidence="1" id="KW-0812">Transmembrane</keyword>
<sequence length="170" mass="19026">MAVTDTVRYSVRTVLYVPRFMALLMTSLHLVRLLCEVSVRTESVLLGAAAVTGPSLVAVNEVLALSGRAYYRITAFAHEASLFGESALRGAHAIFTTLYEVWTFAKRCANWRELFRRRVSRQESEGMTSCEDLVWNTEVCGGSRVHRSLVPVADEDGRSQVIRLEWSEPA</sequence>